<evidence type="ECO:0000256" key="1">
    <source>
        <dbReference type="ARBA" id="ARBA00022723"/>
    </source>
</evidence>
<dbReference type="EnsemblPlants" id="OPUNC01G01260.3">
    <property type="protein sequence ID" value="OPUNC01G01260.3"/>
    <property type="gene ID" value="OPUNC01G01260"/>
</dbReference>
<reference evidence="8" key="1">
    <citation type="submission" date="2015-04" db="UniProtKB">
        <authorList>
            <consortium name="EnsemblPlants"/>
        </authorList>
    </citation>
    <scope>IDENTIFICATION</scope>
</reference>
<accession>A0A0E0JDG8</accession>
<dbReference type="InterPro" id="IPR013083">
    <property type="entry name" value="Znf_RING/FYVE/PHD"/>
</dbReference>
<feature type="domain" description="SIAH-type" evidence="7">
    <location>
        <begin position="102"/>
        <end position="161"/>
    </location>
</feature>
<dbReference type="SUPFAM" id="SSF49599">
    <property type="entry name" value="TRAF domain-like"/>
    <property type="match status" value="2"/>
</dbReference>
<protein>
    <submittedName>
        <fullName evidence="8">E3 ubiquitin-protein ligase</fullName>
    </submittedName>
</protein>
<dbReference type="STRING" id="4537.A0A0E0JDG8"/>
<dbReference type="Proteomes" id="UP000026962">
    <property type="component" value="Chromosome 1"/>
</dbReference>
<comment type="function">
    <text evidence="4">E3 ubiquitin-protein ligase that mediates ubiquitination and subsequent proteasomal degradation of target proteins. E3 ubiquitin ligases accept ubiquitin from an E2 ubiquitin-conjugating enzyme in the form of a thioester and then directly transfers the ubiquitin to targeted substrates. It probably triggers the ubiquitin-mediated degradation of different substrates.</text>
</comment>
<evidence type="ECO:0000313" key="9">
    <source>
        <dbReference type="Proteomes" id="UP000026962"/>
    </source>
</evidence>
<evidence type="ECO:0000256" key="5">
    <source>
        <dbReference type="PROSITE-ProRule" id="PRU00455"/>
    </source>
</evidence>
<dbReference type="PANTHER" id="PTHR46632">
    <property type="entry name" value="E3 UBIQUITIN-PROTEIN LIGASE SINA-LIKE 4"/>
    <property type="match status" value="1"/>
</dbReference>
<feature type="region of interest" description="Disordered" evidence="6">
    <location>
        <begin position="1"/>
        <end position="36"/>
    </location>
</feature>
<feature type="domain" description="SIAH-type" evidence="7">
    <location>
        <begin position="439"/>
        <end position="497"/>
    </location>
</feature>
<dbReference type="Gramene" id="OPUNC01G01260.3">
    <property type="protein sequence ID" value="OPUNC01G01260.3"/>
    <property type="gene ID" value="OPUNC01G01260"/>
</dbReference>
<keyword evidence="1" id="KW-0479">Metal-binding</keyword>
<dbReference type="InterPro" id="IPR044286">
    <property type="entry name" value="SINL_plant"/>
</dbReference>
<keyword evidence="3" id="KW-0862">Zinc</keyword>
<dbReference type="Gene3D" id="3.30.40.10">
    <property type="entry name" value="Zinc/RING finger domain, C3HC4 (zinc finger)"/>
    <property type="match status" value="2"/>
</dbReference>
<evidence type="ECO:0000256" key="6">
    <source>
        <dbReference type="SAM" id="MobiDB-lite"/>
    </source>
</evidence>
<keyword evidence="2 5" id="KW-0863">Zinc-finger</keyword>
<proteinExistence type="predicted"/>
<dbReference type="eggNOG" id="KOG3002">
    <property type="taxonomic scope" value="Eukaryota"/>
</dbReference>
<dbReference type="GO" id="GO:0008270">
    <property type="term" value="F:zinc ion binding"/>
    <property type="evidence" value="ECO:0007669"/>
    <property type="project" value="UniProtKB-KW"/>
</dbReference>
<feature type="region of interest" description="Disordered" evidence="6">
    <location>
        <begin position="313"/>
        <end position="357"/>
    </location>
</feature>
<sequence length="643" mass="70425">MAREKRSCPRASEMQQNNSEKKGRVDGESAARDNRPITVTVDPEVLKCDVCFGPLTPPLYQCMRRGHITCSTCIAEMGQECQWCRAPEATMRCRVMEHFLAALAVPCSFNHKGRAAMVPYGERKAHEATFVHSPCYCPIRGCSSSPYSGASLLEHLEHDHPEIGRTCVDRATLSPLNMCHGEPARLVYLAGDDRDRAVFLLAVDRSDVPQRWSLWMVRLIKAEPADVVKEEEEADTGELRYKIMVATNGGVLSLVGETESVGRLTASSFLFVPGFVGQMLCCMQQKLPATFSGSVYMELEADTWMRREKPKHHRPLEWGGDMVEQNKRARANGEVKQEQREEEEVEEGEVSQEESQSTGPFPLLTVAAMEQTEEETQIDVRIAVALLHCHACLLPLKPPVFKCDAAHVVCSGCRGHHGQLCRRAAVYTHCAELDAIVATAKVACAHAPYGCDSYVVYAAVTDHQRACPCAPCSCPDPGCDFRGSPAVLLGHFATAHPWPVTDVSYAKPCKLAVPLPRRCHVLVGEDDRAVFLVSPCGVGAGTAVCVVCVRANGGDAAAQYKCKLWVEVSSNHDNMVMMTSKVRNSDLSGGFPAAEQGMFLVVPPELLHEVSGETPILSIRIDRAAAAIAKSATPRARSQRRLQ</sequence>
<dbReference type="PANTHER" id="PTHR46632:SF9">
    <property type="entry name" value="RING-TYPE E3 UBIQUITIN TRANSFERASE"/>
    <property type="match status" value="1"/>
</dbReference>
<evidence type="ECO:0000256" key="4">
    <source>
        <dbReference type="ARBA" id="ARBA00024004"/>
    </source>
</evidence>
<dbReference type="InterPro" id="IPR013010">
    <property type="entry name" value="Znf_SIAH"/>
</dbReference>
<evidence type="ECO:0000256" key="2">
    <source>
        <dbReference type="ARBA" id="ARBA00022771"/>
    </source>
</evidence>
<name>A0A0E0JDG8_ORYPU</name>
<dbReference type="AlphaFoldDB" id="A0A0E0JDG8"/>
<keyword evidence="9" id="KW-1185">Reference proteome</keyword>
<evidence type="ECO:0000259" key="7">
    <source>
        <dbReference type="PROSITE" id="PS51081"/>
    </source>
</evidence>
<dbReference type="PROSITE" id="PS51081">
    <property type="entry name" value="ZF_SIAH"/>
    <property type="match status" value="2"/>
</dbReference>
<feature type="compositionally biased region" description="Acidic residues" evidence="6">
    <location>
        <begin position="340"/>
        <end position="352"/>
    </location>
</feature>
<evidence type="ECO:0000313" key="8">
    <source>
        <dbReference type="EnsemblPlants" id="OPUNC01G01260.3"/>
    </source>
</evidence>
<organism evidence="8">
    <name type="scientific">Oryza punctata</name>
    <name type="common">Red rice</name>
    <dbReference type="NCBI Taxonomy" id="4537"/>
    <lineage>
        <taxon>Eukaryota</taxon>
        <taxon>Viridiplantae</taxon>
        <taxon>Streptophyta</taxon>
        <taxon>Embryophyta</taxon>
        <taxon>Tracheophyta</taxon>
        <taxon>Spermatophyta</taxon>
        <taxon>Magnoliopsida</taxon>
        <taxon>Liliopsida</taxon>
        <taxon>Poales</taxon>
        <taxon>Poaceae</taxon>
        <taxon>BOP clade</taxon>
        <taxon>Oryzoideae</taxon>
        <taxon>Oryzeae</taxon>
        <taxon>Oryzinae</taxon>
        <taxon>Oryza</taxon>
    </lineage>
</organism>
<feature type="compositionally biased region" description="Basic and acidic residues" evidence="6">
    <location>
        <begin position="324"/>
        <end position="339"/>
    </location>
</feature>
<feature type="compositionally biased region" description="Basic and acidic residues" evidence="6">
    <location>
        <begin position="19"/>
        <end position="35"/>
    </location>
</feature>
<evidence type="ECO:0000256" key="3">
    <source>
        <dbReference type="ARBA" id="ARBA00022833"/>
    </source>
</evidence>
<reference evidence="8" key="2">
    <citation type="submission" date="2018-05" db="EMBL/GenBank/DDBJ databases">
        <title>OpunRS2 (Oryza punctata Reference Sequence Version 2).</title>
        <authorList>
            <person name="Zhang J."/>
            <person name="Kudrna D."/>
            <person name="Lee S."/>
            <person name="Talag J."/>
            <person name="Welchert J."/>
            <person name="Wing R.A."/>
        </authorList>
    </citation>
    <scope>NUCLEOTIDE SEQUENCE [LARGE SCALE GENOMIC DNA]</scope>
</reference>